<keyword evidence="1" id="KW-0472">Membrane</keyword>
<evidence type="ECO:0000313" key="3">
    <source>
        <dbReference type="Proteomes" id="UP001500274"/>
    </source>
</evidence>
<keyword evidence="1" id="KW-1133">Transmembrane helix</keyword>
<accession>A0ABP6BJB0</accession>
<reference evidence="3" key="1">
    <citation type="journal article" date="2019" name="Int. J. Syst. Evol. Microbiol.">
        <title>The Global Catalogue of Microorganisms (GCM) 10K type strain sequencing project: providing services to taxonomists for standard genome sequencing and annotation.</title>
        <authorList>
            <consortium name="The Broad Institute Genomics Platform"/>
            <consortium name="The Broad Institute Genome Sequencing Center for Infectious Disease"/>
            <person name="Wu L."/>
            <person name="Ma J."/>
        </authorList>
    </citation>
    <scope>NUCLEOTIDE SEQUENCE [LARGE SCALE GENOMIC DNA]</scope>
    <source>
        <strain evidence="3">JCM 16365</strain>
    </source>
</reference>
<dbReference type="Proteomes" id="UP001500274">
    <property type="component" value="Unassembled WGS sequence"/>
</dbReference>
<sequence length="62" mass="6755">MNRERIIGIFAAAIGLILATLFVIWDLNGAPSWLHYITWIAGALSGWGLVVAFTAGKRGMRP</sequence>
<organism evidence="2 3">
    <name type="scientific">Microbacterium binotii</name>
    <dbReference type="NCBI Taxonomy" id="462710"/>
    <lineage>
        <taxon>Bacteria</taxon>
        <taxon>Bacillati</taxon>
        <taxon>Actinomycetota</taxon>
        <taxon>Actinomycetes</taxon>
        <taxon>Micrococcales</taxon>
        <taxon>Microbacteriaceae</taxon>
        <taxon>Microbacterium</taxon>
    </lineage>
</organism>
<feature type="transmembrane region" description="Helical" evidence="1">
    <location>
        <begin position="33"/>
        <end position="56"/>
    </location>
</feature>
<protein>
    <recommendedName>
        <fullName evidence="4">DUF2530 domain-containing protein</fullName>
    </recommendedName>
</protein>
<evidence type="ECO:0000256" key="1">
    <source>
        <dbReference type="SAM" id="Phobius"/>
    </source>
</evidence>
<dbReference type="EMBL" id="BAAARI010000005">
    <property type="protein sequence ID" value="GAA2572265.1"/>
    <property type="molecule type" value="Genomic_DNA"/>
</dbReference>
<gene>
    <name evidence="2" type="ORF">GCM10009862_08940</name>
</gene>
<evidence type="ECO:0008006" key="4">
    <source>
        <dbReference type="Google" id="ProtNLM"/>
    </source>
</evidence>
<comment type="caution">
    <text evidence="2">The sequence shown here is derived from an EMBL/GenBank/DDBJ whole genome shotgun (WGS) entry which is preliminary data.</text>
</comment>
<evidence type="ECO:0000313" key="2">
    <source>
        <dbReference type="EMBL" id="GAA2572265.1"/>
    </source>
</evidence>
<feature type="transmembrane region" description="Helical" evidence="1">
    <location>
        <begin position="7"/>
        <end position="27"/>
    </location>
</feature>
<keyword evidence="3" id="KW-1185">Reference proteome</keyword>
<dbReference type="RefSeq" id="WP_344227288.1">
    <property type="nucleotide sequence ID" value="NZ_BAAARI010000005.1"/>
</dbReference>
<keyword evidence="1" id="KW-0812">Transmembrane</keyword>
<proteinExistence type="predicted"/>
<name>A0ABP6BJB0_9MICO</name>